<dbReference type="InterPro" id="IPR029026">
    <property type="entry name" value="tRNA_m1G_MTases_N"/>
</dbReference>
<keyword evidence="1 6" id="KW-0489">Methyltransferase</keyword>
<keyword evidence="5" id="KW-0812">Transmembrane</keyword>
<keyword evidence="5" id="KW-1133">Transmembrane helix</keyword>
<dbReference type="SUPFAM" id="SSF75217">
    <property type="entry name" value="alpha/beta knot"/>
    <property type="match status" value="1"/>
</dbReference>
<feature type="transmembrane region" description="Helical" evidence="5">
    <location>
        <begin position="26"/>
        <end position="49"/>
    </location>
</feature>
<dbReference type="AlphaFoldDB" id="A0AAD8YAT3"/>
<evidence type="ECO:0000313" key="7">
    <source>
        <dbReference type="Proteomes" id="UP001224775"/>
    </source>
</evidence>
<dbReference type="GO" id="GO:0032259">
    <property type="term" value="P:methylation"/>
    <property type="evidence" value="ECO:0007669"/>
    <property type="project" value="UniProtKB-KW"/>
</dbReference>
<comment type="similarity">
    <text evidence="4">Belongs to the RNA methyltransferase RlmH family.</text>
</comment>
<dbReference type="PANTHER" id="PTHR33603:SF1">
    <property type="entry name" value="RIBOSOMAL RNA LARGE SUBUNIT METHYLTRANSFERASE H"/>
    <property type="match status" value="1"/>
</dbReference>
<protein>
    <submittedName>
        <fullName evidence="6">RNA methyltransferase, RlmH family</fullName>
        <ecNumber evidence="6">2.1.1.177</ecNumber>
    </submittedName>
</protein>
<proteinExistence type="inferred from homology"/>
<evidence type="ECO:0000256" key="4">
    <source>
        <dbReference type="ARBA" id="ARBA00038303"/>
    </source>
</evidence>
<dbReference type="Gene3D" id="3.40.1280.10">
    <property type="match status" value="1"/>
</dbReference>
<reference evidence="6" key="1">
    <citation type="submission" date="2023-06" db="EMBL/GenBank/DDBJ databases">
        <title>Survivors Of The Sea: Transcriptome response of Skeletonema marinoi to long-term dormancy.</title>
        <authorList>
            <person name="Pinder M.I.M."/>
            <person name="Kourtchenko O."/>
            <person name="Robertson E.K."/>
            <person name="Larsson T."/>
            <person name="Maumus F."/>
            <person name="Osuna-Cruz C.M."/>
            <person name="Vancaester E."/>
            <person name="Stenow R."/>
            <person name="Vandepoele K."/>
            <person name="Ploug H."/>
            <person name="Bruchert V."/>
            <person name="Godhe A."/>
            <person name="Topel M."/>
        </authorList>
    </citation>
    <scope>NUCLEOTIDE SEQUENCE</scope>
    <source>
        <strain evidence="6">R05AC</strain>
    </source>
</reference>
<dbReference type="InterPro" id="IPR029028">
    <property type="entry name" value="Alpha/beta_knot_MTases"/>
</dbReference>
<evidence type="ECO:0000256" key="3">
    <source>
        <dbReference type="ARBA" id="ARBA00022691"/>
    </source>
</evidence>
<accession>A0AAD8YAT3</accession>
<dbReference type="CDD" id="cd18081">
    <property type="entry name" value="RlmH-like"/>
    <property type="match status" value="1"/>
</dbReference>
<dbReference type="Proteomes" id="UP001224775">
    <property type="component" value="Unassembled WGS sequence"/>
</dbReference>
<evidence type="ECO:0000256" key="2">
    <source>
        <dbReference type="ARBA" id="ARBA00022679"/>
    </source>
</evidence>
<dbReference type="InterPro" id="IPR003742">
    <property type="entry name" value="RlmH-like"/>
</dbReference>
<comment type="caution">
    <text evidence="6">The sequence shown here is derived from an EMBL/GenBank/DDBJ whole genome shotgun (WGS) entry which is preliminary data.</text>
</comment>
<dbReference type="HAMAP" id="MF_00658">
    <property type="entry name" value="23SrRNA_methyltr_H"/>
    <property type="match status" value="1"/>
</dbReference>
<dbReference type="EC" id="2.1.1.177" evidence="6"/>
<dbReference type="Pfam" id="PF02590">
    <property type="entry name" value="SPOUT_MTase"/>
    <property type="match status" value="1"/>
</dbReference>
<keyword evidence="7" id="KW-1185">Reference proteome</keyword>
<dbReference type="PANTHER" id="PTHR33603">
    <property type="entry name" value="METHYLTRANSFERASE"/>
    <property type="match status" value="1"/>
</dbReference>
<evidence type="ECO:0000256" key="1">
    <source>
        <dbReference type="ARBA" id="ARBA00022603"/>
    </source>
</evidence>
<evidence type="ECO:0000313" key="6">
    <source>
        <dbReference type="EMBL" id="KAK1742712.1"/>
    </source>
</evidence>
<evidence type="ECO:0000256" key="5">
    <source>
        <dbReference type="SAM" id="Phobius"/>
    </source>
</evidence>
<keyword evidence="5" id="KW-0472">Membrane</keyword>
<organism evidence="6 7">
    <name type="scientific">Skeletonema marinoi</name>
    <dbReference type="NCBI Taxonomy" id="267567"/>
    <lineage>
        <taxon>Eukaryota</taxon>
        <taxon>Sar</taxon>
        <taxon>Stramenopiles</taxon>
        <taxon>Ochrophyta</taxon>
        <taxon>Bacillariophyta</taxon>
        <taxon>Coscinodiscophyceae</taxon>
        <taxon>Thalassiosirophycidae</taxon>
        <taxon>Thalassiosirales</taxon>
        <taxon>Skeletonemataceae</taxon>
        <taxon>Skeletonema</taxon>
        <taxon>Skeletonema marinoi-dohrnii complex</taxon>
    </lineage>
</organism>
<keyword evidence="3" id="KW-0949">S-adenosyl-L-methionine</keyword>
<name>A0AAD8YAT3_9STRA</name>
<gene>
    <name evidence="6" type="ORF">QTG54_006309</name>
</gene>
<keyword evidence="2 6" id="KW-0808">Transferase</keyword>
<dbReference type="GO" id="GO:0008168">
    <property type="term" value="F:methyltransferase activity"/>
    <property type="evidence" value="ECO:0007669"/>
    <property type="project" value="UniProtKB-KW"/>
</dbReference>
<dbReference type="GO" id="GO:0006364">
    <property type="term" value="P:rRNA processing"/>
    <property type="evidence" value="ECO:0007669"/>
    <property type="project" value="InterPro"/>
</dbReference>
<sequence length="225" mass="25526">MNNMVVDPEHRSLKRHPIMQSSDVSWQLMLLLMVMAIGSLIITPTNAFFSSSFLPSHQSITSHQRHASSSTTLTMGLQVKIRIVGRKNGGEKWLDQSYSTYETRLKPTNLEVTTHWHKNDEDLLKNIEADTSKNHKVILLDPLGKMSTSEVFSDNMYNWLEVGGSRLTFCIGGAEGLPKELRETANKSDMLSLSSLTFTHQFARILLMEQIYRASEIRRGSGYHK</sequence>
<dbReference type="EMBL" id="JATAAI010000010">
    <property type="protein sequence ID" value="KAK1742712.1"/>
    <property type="molecule type" value="Genomic_DNA"/>
</dbReference>